<feature type="domain" description="STAS" evidence="6">
    <location>
        <begin position="440"/>
        <end position="552"/>
    </location>
</feature>
<name>A0A498C5J7_9GAMM</name>
<dbReference type="AlphaFoldDB" id="A0A498C5J7"/>
<comment type="subcellular location">
    <subcellularLocation>
        <location evidence="1">Membrane</location>
        <topology evidence="1">Multi-pass membrane protein</topology>
    </subcellularLocation>
</comment>
<feature type="transmembrane region" description="Helical" evidence="5">
    <location>
        <begin position="125"/>
        <end position="147"/>
    </location>
</feature>
<dbReference type="CDD" id="cd07042">
    <property type="entry name" value="STAS_SulP_like_sulfate_transporter"/>
    <property type="match status" value="1"/>
</dbReference>
<dbReference type="InterPro" id="IPR001902">
    <property type="entry name" value="SLC26A/SulP_fam"/>
</dbReference>
<feature type="transmembrane region" description="Helical" evidence="5">
    <location>
        <begin position="349"/>
        <end position="367"/>
    </location>
</feature>
<gene>
    <name evidence="7" type="ORF">DFR31_0832</name>
</gene>
<keyword evidence="8" id="KW-1185">Reference proteome</keyword>
<evidence type="ECO:0000256" key="1">
    <source>
        <dbReference type="ARBA" id="ARBA00004141"/>
    </source>
</evidence>
<dbReference type="Proteomes" id="UP000275461">
    <property type="component" value="Unassembled WGS sequence"/>
</dbReference>
<organism evidence="7 8">
    <name type="scientific">Alkalispirillum mobile</name>
    <dbReference type="NCBI Taxonomy" id="85925"/>
    <lineage>
        <taxon>Bacteria</taxon>
        <taxon>Pseudomonadati</taxon>
        <taxon>Pseudomonadota</taxon>
        <taxon>Gammaproteobacteria</taxon>
        <taxon>Chromatiales</taxon>
        <taxon>Ectothiorhodospiraceae</taxon>
        <taxon>Alkalispirillum</taxon>
    </lineage>
</organism>
<evidence type="ECO:0000256" key="4">
    <source>
        <dbReference type="ARBA" id="ARBA00023136"/>
    </source>
</evidence>
<dbReference type="Pfam" id="PF00916">
    <property type="entry name" value="Sulfate_transp"/>
    <property type="match status" value="1"/>
</dbReference>
<proteinExistence type="predicted"/>
<dbReference type="EMBL" id="RCDA01000001">
    <property type="protein sequence ID" value="RLK50922.1"/>
    <property type="molecule type" value="Genomic_DNA"/>
</dbReference>
<comment type="caution">
    <text evidence="7">The sequence shown here is derived from an EMBL/GenBank/DDBJ whole genome shotgun (WGS) entry which is preliminary data.</text>
</comment>
<dbReference type="PANTHER" id="PTHR11814">
    <property type="entry name" value="SULFATE TRANSPORTER"/>
    <property type="match status" value="1"/>
</dbReference>
<dbReference type="SUPFAM" id="SSF52091">
    <property type="entry name" value="SpoIIaa-like"/>
    <property type="match status" value="1"/>
</dbReference>
<evidence type="ECO:0000313" key="7">
    <source>
        <dbReference type="EMBL" id="RLK50922.1"/>
    </source>
</evidence>
<dbReference type="Pfam" id="PF01740">
    <property type="entry name" value="STAS"/>
    <property type="match status" value="1"/>
</dbReference>
<feature type="transmembrane region" description="Helical" evidence="5">
    <location>
        <begin position="76"/>
        <end position="94"/>
    </location>
</feature>
<sequence length="592" mass="63184">MRAERLLPFLEWMPRMSGRSLRADLIAGLTGAVIVLPQGVAYALIAGLPPEYGLYGAIVIAIVAGLFGSSMHLVSGPTAALSIVVFSVVSGVVSPDSAEFVPFVLTVTFMAGVFQLVLGAARLGALVNFISHTVVVGFTTGAAVLIATSQLRHFFGLDMPSGQSFINTVVQFAQLLPQLNPWAVAVGALTLTTSVLVARLRPQWPSMLVAMLVGSVFATLIGGAERGINMVGAMPGQLPPPSTPIFSLEVMSQLAPGALAIAIIGLIEAVAISRAVATKSGQRLDGNQEFLGQGLSNVAGSFFSCYAGSGSFTRTAANYHAGAWTPLSVICSAMLVVLVLVFAPGITAWLPMPAMAAIVLLIAWKLIDLKHWRAIIGVSRQETLVLVVTFASTLLLALEFAIYLGVLVSLMLYLKRTASPRMVPLAPVPSRPERPYRNVEKWQVEQCPQLKILRVDGSLFFGAVAHVQSVLHGLTQQGYRHILLVGPGVNFIDVAGAEMLAHEARRLRDLGGGLYLSSFKSTALELVRQDVYISEVGEENIFHSPQEAVATLFPRLDESTCRACTARIFQECSRVPGPESQTTKSRTSDPEK</sequence>
<evidence type="ECO:0000256" key="2">
    <source>
        <dbReference type="ARBA" id="ARBA00022692"/>
    </source>
</evidence>
<dbReference type="OrthoDB" id="9769739at2"/>
<feature type="transmembrane region" description="Helical" evidence="5">
    <location>
        <begin position="321"/>
        <end position="342"/>
    </location>
</feature>
<protein>
    <submittedName>
        <fullName evidence="7">SulP family sulfate permease</fullName>
    </submittedName>
</protein>
<dbReference type="InterPro" id="IPR036513">
    <property type="entry name" value="STAS_dom_sf"/>
</dbReference>
<dbReference type="GO" id="GO:0016020">
    <property type="term" value="C:membrane"/>
    <property type="evidence" value="ECO:0007669"/>
    <property type="project" value="UniProtKB-SubCell"/>
</dbReference>
<feature type="transmembrane region" description="Helical" evidence="5">
    <location>
        <begin position="21"/>
        <end position="46"/>
    </location>
</feature>
<reference evidence="7 8" key="1">
    <citation type="submission" date="2018-10" db="EMBL/GenBank/DDBJ databases">
        <title>Genomic Encyclopedia of Type Strains, Phase IV (KMG-IV): sequencing the most valuable type-strain genomes for metagenomic binning, comparative biology and taxonomic classification.</title>
        <authorList>
            <person name="Goeker M."/>
        </authorList>
    </citation>
    <scope>NUCLEOTIDE SEQUENCE [LARGE SCALE GENOMIC DNA]</scope>
    <source>
        <strain evidence="7 8">DSM 12769</strain>
    </source>
</reference>
<feature type="transmembrane region" description="Helical" evidence="5">
    <location>
        <begin position="207"/>
        <end position="224"/>
    </location>
</feature>
<dbReference type="InterPro" id="IPR011547">
    <property type="entry name" value="SLC26A/SulP_dom"/>
</dbReference>
<keyword evidence="3 5" id="KW-1133">Transmembrane helix</keyword>
<feature type="transmembrane region" description="Helical" evidence="5">
    <location>
        <begin position="182"/>
        <end position="200"/>
    </location>
</feature>
<feature type="transmembrane region" description="Helical" evidence="5">
    <location>
        <begin position="52"/>
        <end position="69"/>
    </location>
</feature>
<evidence type="ECO:0000256" key="5">
    <source>
        <dbReference type="SAM" id="Phobius"/>
    </source>
</evidence>
<dbReference type="InterPro" id="IPR002645">
    <property type="entry name" value="STAS_dom"/>
</dbReference>
<dbReference type="Gene3D" id="3.30.750.24">
    <property type="entry name" value="STAS domain"/>
    <property type="match status" value="1"/>
</dbReference>
<feature type="transmembrane region" description="Helical" evidence="5">
    <location>
        <begin position="387"/>
        <end position="414"/>
    </location>
</feature>
<dbReference type="RefSeq" id="WP_121441370.1">
    <property type="nucleotide sequence ID" value="NZ_RCDA01000001.1"/>
</dbReference>
<dbReference type="NCBIfam" id="TIGR00815">
    <property type="entry name" value="sulP"/>
    <property type="match status" value="1"/>
</dbReference>
<feature type="transmembrane region" description="Helical" evidence="5">
    <location>
        <begin position="100"/>
        <end position="118"/>
    </location>
</feature>
<evidence type="ECO:0000256" key="3">
    <source>
        <dbReference type="ARBA" id="ARBA00022989"/>
    </source>
</evidence>
<accession>A0A498C5J7</accession>
<keyword evidence="4 5" id="KW-0472">Membrane</keyword>
<feature type="transmembrane region" description="Helical" evidence="5">
    <location>
        <begin position="254"/>
        <end position="277"/>
    </location>
</feature>
<dbReference type="PROSITE" id="PS50801">
    <property type="entry name" value="STAS"/>
    <property type="match status" value="1"/>
</dbReference>
<evidence type="ECO:0000259" key="6">
    <source>
        <dbReference type="PROSITE" id="PS50801"/>
    </source>
</evidence>
<dbReference type="GO" id="GO:0055085">
    <property type="term" value="P:transmembrane transport"/>
    <property type="evidence" value="ECO:0007669"/>
    <property type="project" value="InterPro"/>
</dbReference>
<keyword evidence="2 5" id="KW-0812">Transmembrane</keyword>
<evidence type="ECO:0000313" key="8">
    <source>
        <dbReference type="Proteomes" id="UP000275461"/>
    </source>
</evidence>